<sequence length="148" mass="16284">MQLLGNSSIIWLPLSAGLLVQLYKFLFEWILKRDFDLRVLARAGGMPSSHAAMVCSLVSAVGYRSGPRSDIFALAAIFALVVMYDATGVRQAAGKQAKVLNQILRELFTGQPVSEEELKELIGHSPTEVYVGALIGILYTVLWFYFAS</sequence>
<keyword evidence="1" id="KW-1133">Transmembrane helix</keyword>
<name>A0A6B0YY50_9CHLR</name>
<proteinExistence type="predicted"/>
<feature type="transmembrane region" description="Helical" evidence="1">
    <location>
        <begin position="71"/>
        <end position="89"/>
    </location>
</feature>
<dbReference type="PANTHER" id="PTHR31446:SF29">
    <property type="entry name" value="ACID PHOSPHATASE_VANADIUM-DEPENDENT HALOPEROXIDASE-RELATED PROTEIN"/>
    <property type="match status" value="1"/>
</dbReference>
<evidence type="ECO:0000313" key="2">
    <source>
        <dbReference type="EMBL" id="MXY96044.1"/>
    </source>
</evidence>
<feature type="transmembrane region" description="Helical" evidence="1">
    <location>
        <begin position="6"/>
        <end position="27"/>
    </location>
</feature>
<gene>
    <name evidence="2" type="ORF">F4Y42_21595</name>
</gene>
<evidence type="ECO:0000256" key="1">
    <source>
        <dbReference type="SAM" id="Phobius"/>
    </source>
</evidence>
<comment type="caution">
    <text evidence="2">The sequence shown here is derived from an EMBL/GenBank/DDBJ whole genome shotgun (WGS) entry which is preliminary data.</text>
</comment>
<keyword evidence="1" id="KW-0812">Transmembrane</keyword>
<dbReference type="Pfam" id="PF02681">
    <property type="entry name" value="DUF212"/>
    <property type="match status" value="1"/>
</dbReference>
<protein>
    <submittedName>
        <fullName evidence="2">Divergent PAP2 family protein</fullName>
    </submittedName>
</protein>
<keyword evidence="1" id="KW-0472">Membrane</keyword>
<organism evidence="2">
    <name type="scientific">Caldilineaceae bacterium SB0664_bin_27</name>
    <dbReference type="NCBI Taxonomy" id="2605260"/>
    <lineage>
        <taxon>Bacteria</taxon>
        <taxon>Bacillati</taxon>
        <taxon>Chloroflexota</taxon>
        <taxon>Caldilineae</taxon>
        <taxon>Caldilineales</taxon>
        <taxon>Caldilineaceae</taxon>
    </lineage>
</organism>
<dbReference type="InterPro" id="IPR003832">
    <property type="entry name" value="DUF212"/>
</dbReference>
<feature type="transmembrane region" description="Helical" evidence="1">
    <location>
        <begin position="39"/>
        <end position="59"/>
    </location>
</feature>
<dbReference type="PANTHER" id="PTHR31446">
    <property type="entry name" value="ACID PHOSPHATASE/VANADIUM-DEPENDENT HALOPEROXIDASE-RELATED PROTEIN"/>
    <property type="match status" value="1"/>
</dbReference>
<reference evidence="2" key="1">
    <citation type="submission" date="2019-09" db="EMBL/GenBank/DDBJ databases">
        <title>Characterisation of the sponge microbiome using genome-centric metagenomics.</title>
        <authorList>
            <person name="Engelberts J.P."/>
            <person name="Robbins S.J."/>
            <person name="De Goeij J.M."/>
            <person name="Aranda M."/>
            <person name="Bell S.C."/>
            <person name="Webster N.S."/>
        </authorList>
    </citation>
    <scope>NUCLEOTIDE SEQUENCE</scope>
    <source>
        <strain evidence="2">SB0664_bin_27</strain>
    </source>
</reference>
<feature type="transmembrane region" description="Helical" evidence="1">
    <location>
        <begin position="129"/>
        <end position="146"/>
    </location>
</feature>
<dbReference type="AlphaFoldDB" id="A0A6B0YY50"/>
<dbReference type="EMBL" id="VXRG01000185">
    <property type="protein sequence ID" value="MXY96044.1"/>
    <property type="molecule type" value="Genomic_DNA"/>
</dbReference>
<accession>A0A6B0YY50</accession>